<reference evidence="5 6" key="1">
    <citation type="journal article" date="2012" name="J. Bacteriol.">
        <title>Genome Sequence of Oceanibaculum indicum Type Strain P24.</title>
        <authorList>
            <person name="Lai Q."/>
            <person name="Shao Z."/>
        </authorList>
    </citation>
    <scope>NUCLEOTIDE SEQUENCE [LARGE SCALE GENOMIC DNA]</scope>
    <source>
        <strain evidence="5 6">P24</strain>
    </source>
</reference>
<dbReference type="PANTHER" id="PTHR37464:SF1">
    <property type="entry name" value="BLL2463 PROTEIN"/>
    <property type="match status" value="1"/>
</dbReference>
<feature type="domain" description="DUF4159" evidence="4">
    <location>
        <begin position="693"/>
        <end position="899"/>
    </location>
</feature>
<feature type="domain" description="Aerotolerance regulator N-terminal" evidence="3">
    <location>
        <begin position="8"/>
        <end position="81"/>
    </location>
</feature>
<comment type="caution">
    <text evidence="5">The sequence shown here is derived from an EMBL/GenBank/DDBJ whole genome shotgun (WGS) entry which is preliminary data.</text>
</comment>
<dbReference type="Gene3D" id="3.40.50.880">
    <property type="match status" value="1"/>
</dbReference>
<keyword evidence="2" id="KW-1133">Transmembrane helix</keyword>
<evidence type="ECO:0000256" key="2">
    <source>
        <dbReference type="SAM" id="Phobius"/>
    </source>
</evidence>
<protein>
    <recommendedName>
        <fullName evidence="7">N-terminal double-transmembrane domain-containing protein</fullName>
    </recommendedName>
</protein>
<dbReference type="Gene3D" id="3.40.50.12140">
    <property type="entry name" value="Domain of unknown function DUF4159"/>
    <property type="match status" value="1"/>
</dbReference>
<dbReference type="InterPro" id="IPR024163">
    <property type="entry name" value="Aerotolerance_reg_N"/>
</dbReference>
<keyword evidence="2" id="KW-0812">Transmembrane</keyword>
<keyword evidence="6" id="KW-1185">Reference proteome</keyword>
<dbReference type="NCBIfam" id="TIGR02226">
    <property type="entry name" value="two_anch"/>
    <property type="match status" value="1"/>
</dbReference>
<dbReference type="Proteomes" id="UP000006746">
    <property type="component" value="Unassembled WGS sequence"/>
</dbReference>
<dbReference type="PATRIC" id="fig|1207063.3.peg.2343"/>
<evidence type="ECO:0000259" key="3">
    <source>
        <dbReference type="Pfam" id="PF07584"/>
    </source>
</evidence>
<evidence type="ECO:0000259" key="4">
    <source>
        <dbReference type="Pfam" id="PF13709"/>
    </source>
</evidence>
<dbReference type="CDD" id="cd03143">
    <property type="entry name" value="A4_beta-galactosidase_middle_domain"/>
    <property type="match status" value="1"/>
</dbReference>
<dbReference type="RefSeq" id="WP_008944924.1">
    <property type="nucleotide sequence ID" value="NZ_AMRL01000014.1"/>
</dbReference>
<dbReference type="SUPFAM" id="SSF52317">
    <property type="entry name" value="Class I glutamine amidotransferase-like"/>
    <property type="match status" value="1"/>
</dbReference>
<evidence type="ECO:0000313" key="5">
    <source>
        <dbReference type="EMBL" id="EKE74790.1"/>
    </source>
</evidence>
<dbReference type="InterPro" id="IPR029062">
    <property type="entry name" value="Class_I_gatase-like"/>
</dbReference>
<keyword evidence="2" id="KW-0472">Membrane</keyword>
<gene>
    <name evidence="5" type="ORF">P24_11592</name>
</gene>
<dbReference type="Pfam" id="PF13709">
    <property type="entry name" value="DUF4159"/>
    <property type="match status" value="1"/>
</dbReference>
<dbReference type="InterPro" id="IPR011933">
    <property type="entry name" value="Double_TM_dom"/>
</dbReference>
<feature type="region of interest" description="Disordered" evidence="1">
    <location>
        <begin position="547"/>
        <end position="577"/>
    </location>
</feature>
<accession>K2KBP7</accession>
<dbReference type="STRING" id="1207063.P24_11592"/>
<name>K2KBP7_9PROT</name>
<evidence type="ECO:0000313" key="6">
    <source>
        <dbReference type="Proteomes" id="UP000006746"/>
    </source>
</evidence>
<organism evidence="5 6">
    <name type="scientific">Oceanibaculum indicum P24</name>
    <dbReference type="NCBI Taxonomy" id="1207063"/>
    <lineage>
        <taxon>Bacteria</taxon>
        <taxon>Pseudomonadati</taxon>
        <taxon>Pseudomonadota</taxon>
        <taxon>Alphaproteobacteria</taxon>
        <taxon>Rhodospirillales</taxon>
        <taxon>Oceanibaculaceae</taxon>
        <taxon>Oceanibaculum</taxon>
    </lineage>
</organism>
<proteinExistence type="predicted"/>
<evidence type="ECO:0008006" key="7">
    <source>
        <dbReference type="Google" id="ProtNLM"/>
    </source>
</evidence>
<dbReference type="eggNOG" id="ENOG502Z7KE">
    <property type="taxonomic scope" value="Bacteria"/>
</dbReference>
<dbReference type="EMBL" id="AMRL01000014">
    <property type="protein sequence ID" value="EKE74790.1"/>
    <property type="molecule type" value="Genomic_DNA"/>
</dbReference>
<sequence>MLTLGPLAFATPWILVALAALPVLIWLLRVVPPAPRRVAFPAIRLLYGLKPRDETSATTPWWLILLRVLLAALIILALAHPLLNPRAPLVGGGPLVLAIDDGWAAARDWPQRQQAAEELLDQAERAGRPVLLLTTAPSSAGLPDRLSPLRAGEARSLVQALQPKPWATDRAALATWLRSQELPASAESFWLSDGLGGEGTAALAETLQRLGALTVMTTPPSTVPQLAFPPESEIDGLIASLARADDRGALDSAVRAVAADGRILAREAIRFEDGETRAEARIVLPSELRNEIARLEIEDQATAGGVALIDERWRRRPVGLVSQTSFSASQPLLSELHYLDQALSPFSEVRRGPLETLLARELAVILLPDSGTLSTAEQDILRRWVADGGVLLRFAGPILAAAEPSGQALIPVPLRQGGRLLGGALSWSQPARLAAFPPESPFAGLAIPPEVTVQRQVLAQPTLDLAERSWATLEDGTPLVTAAREGDGWVVLVHTTANPDWSNLPLSGLFVQMLQRIVALSQGIRGGRGEQPLPPVETLDGYGRLVTPPNSAQALPPHTDPGAGPGDTPIRPGPSLPPGFYGTDQARVAVNLAPAITEFQPLGALPSGVAVTGYQQGEEVDLRPTLFTGALLLLLADLLISMLLRGLVPSAGRAPGRAAMLLLAFGLAAAMPATVQAQQGDDSFARAASLSTRLAYVRTGDRQLDTASEAGLAGLTRMLERRTAVEPGPPMGVDLERDELMFFPLLYWPVGTSQQPLSPAAIARVNSYIKTGGTILFDTRDQGEVGFGGATPGIERLRVLAHGLDVPPLEPVPPEHVLTKAFYLMDSFPGRWTGGTVWVERADTARDDEVSSIIIGGHDWAAAWAMDEGGRPMFPVVPGGEVQREWSYRFGVNLVMYALTGNYKADQVHIPSILERLGQ</sequence>
<dbReference type="InterPro" id="IPR025297">
    <property type="entry name" value="DUF4159"/>
</dbReference>
<dbReference type="PANTHER" id="PTHR37464">
    <property type="entry name" value="BLL2463 PROTEIN"/>
    <property type="match status" value="1"/>
</dbReference>
<evidence type="ECO:0000256" key="1">
    <source>
        <dbReference type="SAM" id="MobiDB-lite"/>
    </source>
</evidence>
<dbReference type="AlphaFoldDB" id="K2KBP7"/>
<feature type="transmembrane region" description="Helical" evidence="2">
    <location>
        <begin position="6"/>
        <end position="28"/>
    </location>
</feature>
<dbReference type="Pfam" id="PF07584">
    <property type="entry name" value="BatA"/>
    <property type="match status" value="1"/>
</dbReference>
<feature type="transmembrane region" description="Helical" evidence="2">
    <location>
        <begin position="60"/>
        <end position="79"/>
    </location>
</feature>